<sequence>MNAEQRTEKLHEIINDEDCVVSTGVPLRYQGETQRVPVYRIPLEYLVYNKYNGRISSSVKAFEHKNHSLDPENPDDIHIIEKFLWDSKPDRNKRTMNDIVENGQMRHGIVTADGVIIDGNRRASLLNRAYHLRDQYGFSPMQVDKCRFFSAIILPKSATPKDIQQLETMYQMGEDDKLDYNAIEKYLKCEDLKDLGFGDDEIAKMMNVQKSEVPKMMATLGLMKEYLSAFGYDEMYPLLEHMEDQFLTLTKAIKDWTDRGALAQYCNWEYTDSDIDDLKVICYDYIRSGQEGKEFRRICKPGKDGAIFQDEHIWEDFRDTHFETVDSAEDDLSVDEALEEHPDQNPVDVLQARDKAWIQKISNNFKRNLRYNVSRLDDKLDDAKPREILKKVKGLLESIDTDQDGFYGDPSVGELVRDINQITYRLKKLLKQ</sequence>
<evidence type="ECO:0000313" key="2">
    <source>
        <dbReference type="Proteomes" id="UP000824062"/>
    </source>
</evidence>
<comment type="caution">
    <text evidence="1">The sequence shown here is derived from an EMBL/GenBank/DDBJ whole genome shotgun (WGS) entry which is preliminary data.</text>
</comment>
<organism evidence="1 2">
    <name type="scientific">Candidatus Olsenella pullistercoris</name>
    <dbReference type="NCBI Taxonomy" id="2838712"/>
    <lineage>
        <taxon>Bacteria</taxon>
        <taxon>Bacillati</taxon>
        <taxon>Actinomycetota</taxon>
        <taxon>Coriobacteriia</taxon>
        <taxon>Coriobacteriales</taxon>
        <taxon>Atopobiaceae</taxon>
        <taxon>Olsenella</taxon>
    </lineage>
</organism>
<dbReference type="AlphaFoldDB" id="A0A9D2EXH6"/>
<name>A0A9D2EXH6_9ACTN</name>
<evidence type="ECO:0000313" key="1">
    <source>
        <dbReference type="EMBL" id="HIZ45724.1"/>
    </source>
</evidence>
<reference evidence="1" key="2">
    <citation type="submission" date="2021-04" db="EMBL/GenBank/DDBJ databases">
        <authorList>
            <person name="Gilroy R."/>
        </authorList>
    </citation>
    <scope>NUCLEOTIDE SEQUENCE</scope>
    <source>
        <strain evidence="1">ChiHjej12B11-14209</strain>
    </source>
</reference>
<evidence type="ECO:0008006" key="3">
    <source>
        <dbReference type="Google" id="ProtNLM"/>
    </source>
</evidence>
<dbReference type="Proteomes" id="UP000824062">
    <property type="component" value="Unassembled WGS sequence"/>
</dbReference>
<accession>A0A9D2EXH6</accession>
<reference evidence="1" key="1">
    <citation type="journal article" date="2021" name="PeerJ">
        <title>Extensive microbial diversity within the chicken gut microbiome revealed by metagenomics and culture.</title>
        <authorList>
            <person name="Gilroy R."/>
            <person name="Ravi A."/>
            <person name="Getino M."/>
            <person name="Pursley I."/>
            <person name="Horton D.L."/>
            <person name="Alikhan N.F."/>
            <person name="Baker D."/>
            <person name="Gharbi K."/>
            <person name="Hall N."/>
            <person name="Watson M."/>
            <person name="Adriaenssens E.M."/>
            <person name="Foster-Nyarko E."/>
            <person name="Jarju S."/>
            <person name="Secka A."/>
            <person name="Antonio M."/>
            <person name="Oren A."/>
            <person name="Chaudhuri R.R."/>
            <person name="La Ragione R."/>
            <person name="Hildebrand F."/>
            <person name="Pallen M.J."/>
        </authorList>
    </citation>
    <scope>NUCLEOTIDE SEQUENCE</scope>
    <source>
        <strain evidence="1">ChiHjej12B11-14209</strain>
    </source>
</reference>
<dbReference type="EMBL" id="DXBM01000019">
    <property type="protein sequence ID" value="HIZ45724.1"/>
    <property type="molecule type" value="Genomic_DNA"/>
</dbReference>
<proteinExistence type="predicted"/>
<protein>
    <recommendedName>
        <fullName evidence="3">ParB/Sulfiredoxin domain-containing protein</fullName>
    </recommendedName>
</protein>
<gene>
    <name evidence="1" type="ORF">IAA19_01725</name>
</gene>